<dbReference type="Proteomes" id="UP000306544">
    <property type="component" value="Unassembled WGS sequence"/>
</dbReference>
<proteinExistence type="predicted"/>
<evidence type="ECO:0000256" key="1">
    <source>
        <dbReference type="SAM" id="MobiDB-lite"/>
    </source>
</evidence>
<dbReference type="OrthoDB" id="3210682at2"/>
<evidence type="ECO:0000313" key="3">
    <source>
        <dbReference type="Proteomes" id="UP000306544"/>
    </source>
</evidence>
<protein>
    <recommendedName>
        <fullName evidence="4">LysM domain-containing protein</fullName>
    </recommendedName>
</protein>
<accession>A0A5R9A5E4</accession>
<feature type="region of interest" description="Disordered" evidence="1">
    <location>
        <begin position="69"/>
        <end position="90"/>
    </location>
</feature>
<evidence type="ECO:0008006" key="4">
    <source>
        <dbReference type="Google" id="ProtNLM"/>
    </source>
</evidence>
<name>A0A5R9A5E4_9MICC</name>
<gene>
    <name evidence="2" type="ORF">FEF27_10240</name>
</gene>
<keyword evidence="3" id="KW-1185">Reference proteome</keyword>
<reference evidence="2 3" key="1">
    <citation type="submission" date="2019-05" db="EMBL/GenBank/DDBJ databases">
        <title>Nesterenkonia sp. GY239, isolated from the Southern Atlantic Ocean.</title>
        <authorList>
            <person name="Zhang G."/>
        </authorList>
    </citation>
    <scope>NUCLEOTIDE SEQUENCE [LARGE SCALE GENOMIC DNA]</scope>
    <source>
        <strain evidence="2 3">GY239</strain>
    </source>
</reference>
<sequence>MPPFVPERPSVSAPRHQGLPSRHREEATRTVAGEVTLWTLVAEHLGGDATDWEIAREWPRWHQFNIDRIGQEPGSLRPGTALRVPPPPRY</sequence>
<dbReference type="AlphaFoldDB" id="A0A5R9A5E4"/>
<evidence type="ECO:0000313" key="2">
    <source>
        <dbReference type="EMBL" id="TLP73275.1"/>
    </source>
</evidence>
<organism evidence="2 3">
    <name type="scientific">Nesterenkonia sphaerica</name>
    <dbReference type="NCBI Taxonomy" id="1804988"/>
    <lineage>
        <taxon>Bacteria</taxon>
        <taxon>Bacillati</taxon>
        <taxon>Actinomycetota</taxon>
        <taxon>Actinomycetes</taxon>
        <taxon>Micrococcales</taxon>
        <taxon>Micrococcaceae</taxon>
        <taxon>Nesterenkonia</taxon>
    </lineage>
</organism>
<dbReference type="EMBL" id="VAWA01000014">
    <property type="protein sequence ID" value="TLP73275.1"/>
    <property type="molecule type" value="Genomic_DNA"/>
</dbReference>
<dbReference type="RefSeq" id="WP_138170764.1">
    <property type="nucleotide sequence ID" value="NZ_VAWA01000014.1"/>
</dbReference>
<feature type="region of interest" description="Disordered" evidence="1">
    <location>
        <begin position="1"/>
        <end position="28"/>
    </location>
</feature>
<comment type="caution">
    <text evidence="2">The sequence shown here is derived from an EMBL/GenBank/DDBJ whole genome shotgun (WGS) entry which is preliminary data.</text>
</comment>